<proteinExistence type="predicted"/>
<sequence length="147" mass="16158">MAKAKTVKKTVMEVGERLGYSMKKMKDVVVGLVKGRVMVLAKVMEVVAELLVEMMVVDGVDGFSEVKKINLLFKINVTDAFADPTFQEGVERHPAVDRGTDQWCEVAGHFEAKIGWIYHSCGGPSDLSTFDGSCIILLQIVFTPTFG</sequence>
<reference evidence="2" key="1">
    <citation type="journal article" date="2022" name="Mol. Ecol. Resour.">
        <title>The genomes of chicory, endive, great burdock and yacon provide insights into Asteraceae palaeo-polyploidization history and plant inulin production.</title>
        <authorList>
            <person name="Fan W."/>
            <person name="Wang S."/>
            <person name="Wang H."/>
            <person name="Wang A."/>
            <person name="Jiang F."/>
            <person name="Liu H."/>
            <person name="Zhao H."/>
            <person name="Xu D."/>
            <person name="Zhang Y."/>
        </authorList>
    </citation>
    <scope>NUCLEOTIDE SEQUENCE [LARGE SCALE GENOMIC DNA]</scope>
    <source>
        <strain evidence="2">cv. Yunnan</strain>
    </source>
</reference>
<name>A0ACB9KA44_9ASTR</name>
<dbReference type="EMBL" id="CM042018">
    <property type="protein sequence ID" value="KAI3829114.1"/>
    <property type="molecule type" value="Genomic_DNA"/>
</dbReference>
<reference evidence="1 2" key="2">
    <citation type="journal article" date="2022" name="Mol. Ecol. Resour.">
        <title>The genomes of chicory, endive, great burdock and yacon provide insights into Asteraceae paleo-polyploidization history and plant inulin production.</title>
        <authorList>
            <person name="Fan W."/>
            <person name="Wang S."/>
            <person name="Wang H."/>
            <person name="Wang A."/>
            <person name="Jiang F."/>
            <person name="Liu H."/>
            <person name="Zhao H."/>
            <person name="Xu D."/>
            <person name="Zhang Y."/>
        </authorList>
    </citation>
    <scope>NUCLEOTIDE SEQUENCE [LARGE SCALE GENOMIC DNA]</scope>
    <source>
        <strain evidence="2">cv. Yunnan</strain>
        <tissue evidence="1">Leaves</tissue>
    </source>
</reference>
<evidence type="ECO:0000313" key="2">
    <source>
        <dbReference type="Proteomes" id="UP001056120"/>
    </source>
</evidence>
<dbReference type="Proteomes" id="UP001056120">
    <property type="component" value="Linkage Group LG01"/>
</dbReference>
<accession>A0ACB9KA44</accession>
<organism evidence="1 2">
    <name type="scientific">Smallanthus sonchifolius</name>
    <dbReference type="NCBI Taxonomy" id="185202"/>
    <lineage>
        <taxon>Eukaryota</taxon>
        <taxon>Viridiplantae</taxon>
        <taxon>Streptophyta</taxon>
        <taxon>Embryophyta</taxon>
        <taxon>Tracheophyta</taxon>
        <taxon>Spermatophyta</taxon>
        <taxon>Magnoliopsida</taxon>
        <taxon>eudicotyledons</taxon>
        <taxon>Gunneridae</taxon>
        <taxon>Pentapetalae</taxon>
        <taxon>asterids</taxon>
        <taxon>campanulids</taxon>
        <taxon>Asterales</taxon>
        <taxon>Asteraceae</taxon>
        <taxon>Asteroideae</taxon>
        <taxon>Heliantheae alliance</taxon>
        <taxon>Millerieae</taxon>
        <taxon>Smallanthus</taxon>
    </lineage>
</organism>
<evidence type="ECO:0000313" key="1">
    <source>
        <dbReference type="EMBL" id="KAI3829114.1"/>
    </source>
</evidence>
<comment type="caution">
    <text evidence="1">The sequence shown here is derived from an EMBL/GenBank/DDBJ whole genome shotgun (WGS) entry which is preliminary data.</text>
</comment>
<keyword evidence="2" id="KW-1185">Reference proteome</keyword>
<protein>
    <submittedName>
        <fullName evidence="1">Uncharacterized protein</fullName>
    </submittedName>
</protein>
<gene>
    <name evidence="1" type="ORF">L1987_03229</name>
</gene>